<dbReference type="Pfam" id="PF01047">
    <property type="entry name" value="MarR"/>
    <property type="match status" value="1"/>
</dbReference>
<evidence type="ECO:0000313" key="5">
    <source>
        <dbReference type="EMBL" id="CAA9359006.1"/>
    </source>
</evidence>
<proteinExistence type="predicted"/>
<protein>
    <submittedName>
        <fullName evidence="5">Transcriptional regulator, MarR family</fullName>
    </submittedName>
</protein>
<organism evidence="5">
    <name type="scientific">uncultured Nocardioidaceae bacterium</name>
    <dbReference type="NCBI Taxonomy" id="253824"/>
    <lineage>
        <taxon>Bacteria</taxon>
        <taxon>Bacillati</taxon>
        <taxon>Actinomycetota</taxon>
        <taxon>Actinomycetes</taxon>
        <taxon>Propionibacteriales</taxon>
        <taxon>Nocardioidaceae</taxon>
        <taxon>environmental samples</taxon>
    </lineage>
</organism>
<dbReference type="GO" id="GO:0003677">
    <property type="term" value="F:DNA binding"/>
    <property type="evidence" value="ECO:0007669"/>
    <property type="project" value="UniProtKB-KW"/>
</dbReference>
<sequence length="168" mass="18699">MHTTHIEQQLTILLRRVQRIHFTTSSGEIELDRSAYGILCRLVDEGPQRLGSLAQAFGLDPSTITRQVQALEHEDLVERRPDPKDRRASLLDLTVPGRQVLTETRARRREWLQAALGDWDDADHEEFGRLLEKFNLSIDKVVQECELHGAVAQPAAATDAGAVSAAGA</sequence>
<keyword evidence="3" id="KW-0804">Transcription</keyword>
<dbReference type="PANTHER" id="PTHR33164:SF57">
    <property type="entry name" value="MARR-FAMILY TRANSCRIPTIONAL REGULATOR"/>
    <property type="match status" value="1"/>
</dbReference>
<dbReference type="InterPro" id="IPR039422">
    <property type="entry name" value="MarR/SlyA-like"/>
</dbReference>
<evidence type="ECO:0000256" key="3">
    <source>
        <dbReference type="ARBA" id="ARBA00023163"/>
    </source>
</evidence>
<dbReference type="CDD" id="cd00090">
    <property type="entry name" value="HTH_ARSR"/>
    <property type="match status" value="1"/>
</dbReference>
<dbReference type="GO" id="GO:0003700">
    <property type="term" value="F:DNA-binding transcription factor activity"/>
    <property type="evidence" value="ECO:0007669"/>
    <property type="project" value="InterPro"/>
</dbReference>
<dbReference type="InterPro" id="IPR023187">
    <property type="entry name" value="Tscrpt_reg_MarR-type_CS"/>
</dbReference>
<evidence type="ECO:0000259" key="4">
    <source>
        <dbReference type="PROSITE" id="PS50995"/>
    </source>
</evidence>
<evidence type="ECO:0000256" key="1">
    <source>
        <dbReference type="ARBA" id="ARBA00023015"/>
    </source>
</evidence>
<gene>
    <name evidence="5" type="ORF">AVDCRST_MAG47-35</name>
</gene>
<dbReference type="InterPro" id="IPR036388">
    <property type="entry name" value="WH-like_DNA-bd_sf"/>
</dbReference>
<dbReference type="AlphaFoldDB" id="A0A6J4MMA7"/>
<dbReference type="EMBL" id="CADCUK010000003">
    <property type="protein sequence ID" value="CAA9359006.1"/>
    <property type="molecule type" value="Genomic_DNA"/>
</dbReference>
<dbReference type="InterPro" id="IPR036390">
    <property type="entry name" value="WH_DNA-bd_sf"/>
</dbReference>
<keyword evidence="1" id="KW-0805">Transcription regulation</keyword>
<dbReference type="PRINTS" id="PR00598">
    <property type="entry name" value="HTHMARR"/>
</dbReference>
<dbReference type="PANTHER" id="PTHR33164">
    <property type="entry name" value="TRANSCRIPTIONAL REGULATOR, MARR FAMILY"/>
    <property type="match status" value="1"/>
</dbReference>
<keyword evidence="2" id="KW-0238">DNA-binding</keyword>
<dbReference type="SUPFAM" id="SSF46785">
    <property type="entry name" value="Winged helix' DNA-binding domain"/>
    <property type="match status" value="1"/>
</dbReference>
<accession>A0A6J4MMA7</accession>
<reference evidence="5" key="1">
    <citation type="submission" date="2020-02" db="EMBL/GenBank/DDBJ databases">
        <authorList>
            <person name="Meier V. D."/>
        </authorList>
    </citation>
    <scope>NUCLEOTIDE SEQUENCE</scope>
    <source>
        <strain evidence="5">AVDCRST_MAG47</strain>
    </source>
</reference>
<dbReference type="InterPro" id="IPR011991">
    <property type="entry name" value="ArsR-like_HTH"/>
</dbReference>
<dbReference type="Gene3D" id="1.10.10.10">
    <property type="entry name" value="Winged helix-like DNA-binding domain superfamily/Winged helix DNA-binding domain"/>
    <property type="match status" value="1"/>
</dbReference>
<dbReference type="PROSITE" id="PS50995">
    <property type="entry name" value="HTH_MARR_2"/>
    <property type="match status" value="1"/>
</dbReference>
<evidence type="ECO:0000256" key="2">
    <source>
        <dbReference type="ARBA" id="ARBA00023125"/>
    </source>
</evidence>
<dbReference type="GO" id="GO:0006950">
    <property type="term" value="P:response to stress"/>
    <property type="evidence" value="ECO:0007669"/>
    <property type="project" value="TreeGrafter"/>
</dbReference>
<dbReference type="InterPro" id="IPR000835">
    <property type="entry name" value="HTH_MarR-typ"/>
</dbReference>
<dbReference type="SMART" id="SM00347">
    <property type="entry name" value="HTH_MARR"/>
    <property type="match status" value="1"/>
</dbReference>
<dbReference type="PROSITE" id="PS01117">
    <property type="entry name" value="HTH_MARR_1"/>
    <property type="match status" value="1"/>
</dbReference>
<name>A0A6J4MMA7_9ACTN</name>
<feature type="domain" description="HTH marR-type" evidence="4">
    <location>
        <begin position="7"/>
        <end position="136"/>
    </location>
</feature>